<keyword evidence="5" id="KW-1185">Reference proteome</keyword>
<evidence type="ECO:0000313" key="2">
    <source>
        <dbReference type="EMBL" id="MCY9598400.1"/>
    </source>
</evidence>
<dbReference type="AlphaFoldDB" id="A0A410WXB9"/>
<sequence length="332" mass="35600">MKAILHREKSGVDGLVYSAAEDKHPGYGEVKVKLIAAGLNHRDLFVINDRNAGDRPLIPGSDGAGIVTEIGEGVSPDLLNLEVALNPTLNWKKADSLPEDLQIIGSPSDGTFADFIIVPAENAVAKPFHLTWEEAAVLGLSALTAYRALFTRGGLKAGQHVVIPGIGGGVATIALQMAKAAGARVSVSSRSEHKLEMARRLGADFCFESGGSWKALFEETRADLVLDSIGPATFPNYFDVLKPDGRIVSFGASSGDSVELPLRALFFPQLSVIGTSMGSSEEFHAMLRFVAEHNLKPVVHKVFPMRDAVQAFAYMKEGRQFGNLTLMNDDKA</sequence>
<proteinExistence type="predicted"/>
<dbReference type="KEGG" id="pchi:PC41400_15370"/>
<dbReference type="GeneID" id="95376193"/>
<gene>
    <name evidence="2" type="ORF">M5X16_21870</name>
    <name evidence="3" type="ORF">PC41400_15370</name>
</gene>
<accession>A0A410WXB9</accession>
<name>A0A410WXB9_9BACL</name>
<dbReference type="Gene3D" id="3.90.180.10">
    <property type="entry name" value="Medium-chain alcohol dehydrogenases, catalytic domain"/>
    <property type="match status" value="1"/>
</dbReference>
<dbReference type="InterPro" id="IPR013154">
    <property type="entry name" value="ADH-like_N"/>
</dbReference>
<organism evidence="3 4">
    <name type="scientific">Paenibacillus chitinolyticus</name>
    <dbReference type="NCBI Taxonomy" id="79263"/>
    <lineage>
        <taxon>Bacteria</taxon>
        <taxon>Bacillati</taxon>
        <taxon>Bacillota</taxon>
        <taxon>Bacilli</taxon>
        <taxon>Bacillales</taxon>
        <taxon>Paenibacillaceae</taxon>
        <taxon>Paenibacillus</taxon>
    </lineage>
</organism>
<dbReference type="InterPro" id="IPR011032">
    <property type="entry name" value="GroES-like_sf"/>
</dbReference>
<dbReference type="InterPro" id="IPR036291">
    <property type="entry name" value="NAD(P)-bd_dom_sf"/>
</dbReference>
<dbReference type="SUPFAM" id="SSF51735">
    <property type="entry name" value="NAD(P)-binding Rossmann-fold domains"/>
    <property type="match status" value="1"/>
</dbReference>
<dbReference type="GO" id="GO:0016491">
    <property type="term" value="F:oxidoreductase activity"/>
    <property type="evidence" value="ECO:0007669"/>
    <property type="project" value="InterPro"/>
</dbReference>
<dbReference type="Proteomes" id="UP000288943">
    <property type="component" value="Chromosome"/>
</dbReference>
<dbReference type="Pfam" id="PF08240">
    <property type="entry name" value="ADH_N"/>
    <property type="match status" value="1"/>
</dbReference>
<evidence type="ECO:0000313" key="4">
    <source>
        <dbReference type="Proteomes" id="UP000288943"/>
    </source>
</evidence>
<dbReference type="Pfam" id="PF00107">
    <property type="entry name" value="ADH_zinc_N"/>
    <property type="match status" value="1"/>
</dbReference>
<dbReference type="SUPFAM" id="SSF50129">
    <property type="entry name" value="GroES-like"/>
    <property type="match status" value="1"/>
</dbReference>
<dbReference type="RefSeq" id="WP_042225678.1">
    <property type="nucleotide sequence ID" value="NZ_CP026520.1"/>
</dbReference>
<evidence type="ECO:0000259" key="1">
    <source>
        <dbReference type="SMART" id="SM00829"/>
    </source>
</evidence>
<dbReference type="SMART" id="SM00829">
    <property type="entry name" value="PKS_ER"/>
    <property type="match status" value="1"/>
</dbReference>
<dbReference type="EMBL" id="CP026520">
    <property type="protein sequence ID" value="QAV18983.1"/>
    <property type="molecule type" value="Genomic_DNA"/>
</dbReference>
<reference evidence="2 5" key="2">
    <citation type="submission" date="2022-05" db="EMBL/GenBank/DDBJ databases">
        <title>Genome Sequencing of Bee-Associated Microbes.</title>
        <authorList>
            <person name="Dunlap C."/>
        </authorList>
    </citation>
    <scope>NUCLEOTIDE SEQUENCE [LARGE SCALE GENOMIC DNA]</scope>
    <source>
        <strain evidence="2 5">NRRL B-23120</strain>
    </source>
</reference>
<dbReference type="Proteomes" id="UP001527202">
    <property type="component" value="Unassembled WGS sequence"/>
</dbReference>
<dbReference type="InterPro" id="IPR020843">
    <property type="entry name" value="ER"/>
</dbReference>
<protein>
    <submittedName>
        <fullName evidence="3">Alcohol dehydrogenase</fullName>
    </submittedName>
    <submittedName>
        <fullName evidence="2">Zinc-binding dehydrogenase</fullName>
    </submittedName>
</protein>
<feature type="domain" description="Enoyl reductase (ER)" evidence="1">
    <location>
        <begin position="11"/>
        <end position="326"/>
    </location>
</feature>
<reference evidence="3 4" key="1">
    <citation type="submission" date="2018-01" db="EMBL/GenBank/DDBJ databases">
        <title>The whole genome sequencing and assembly of Paenibacillus chitinolyticus KCCM 41400 strain.</title>
        <authorList>
            <person name="Kim J.-Y."/>
            <person name="Park M.-K."/>
            <person name="Lee Y.-J."/>
            <person name="Yi H."/>
            <person name="Bahn Y.-S."/>
            <person name="Kim J.F."/>
            <person name="Lee D.-W."/>
        </authorList>
    </citation>
    <scope>NUCLEOTIDE SEQUENCE [LARGE SCALE GENOMIC DNA]</scope>
    <source>
        <strain evidence="3 4">KCCM 41400</strain>
    </source>
</reference>
<dbReference type="PANTHER" id="PTHR45033">
    <property type="match status" value="1"/>
</dbReference>
<dbReference type="EMBL" id="JAMDMJ010000029">
    <property type="protein sequence ID" value="MCY9598400.1"/>
    <property type="molecule type" value="Genomic_DNA"/>
</dbReference>
<dbReference type="InterPro" id="IPR013149">
    <property type="entry name" value="ADH-like_C"/>
</dbReference>
<dbReference type="PANTHER" id="PTHR45033:SF3">
    <property type="entry name" value="DEHYDROGENASE, PUTATIVE (AFU_ORTHOLOGUE AFUA_2G13270)-RELATED"/>
    <property type="match status" value="1"/>
</dbReference>
<dbReference type="Gene3D" id="3.40.50.720">
    <property type="entry name" value="NAD(P)-binding Rossmann-like Domain"/>
    <property type="match status" value="1"/>
</dbReference>
<dbReference type="OrthoDB" id="9787435at2"/>
<dbReference type="InterPro" id="IPR052711">
    <property type="entry name" value="Zinc_ADH-like"/>
</dbReference>
<evidence type="ECO:0000313" key="5">
    <source>
        <dbReference type="Proteomes" id="UP001527202"/>
    </source>
</evidence>
<evidence type="ECO:0000313" key="3">
    <source>
        <dbReference type="EMBL" id="QAV18983.1"/>
    </source>
</evidence>